<reference evidence="4" key="1">
    <citation type="journal article" date="2019" name="Int. J. Syst. Evol. Microbiol.">
        <title>The Global Catalogue of Microorganisms (GCM) 10K type strain sequencing project: providing services to taxonomists for standard genome sequencing and annotation.</title>
        <authorList>
            <consortium name="The Broad Institute Genomics Platform"/>
            <consortium name="The Broad Institute Genome Sequencing Center for Infectious Disease"/>
            <person name="Wu L."/>
            <person name="Ma J."/>
        </authorList>
    </citation>
    <scope>NUCLEOTIDE SEQUENCE [LARGE SCALE GENOMIC DNA]</scope>
    <source>
        <strain evidence="4">KCTC 22232</strain>
    </source>
</reference>
<evidence type="ECO:0000313" key="3">
    <source>
        <dbReference type="EMBL" id="GGY28574.1"/>
    </source>
</evidence>
<evidence type="ECO:0000256" key="2">
    <source>
        <dbReference type="SAM" id="SignalP"/>
    </source>
</evidence>
<dbReference type="InterPro" id="IPR045500">
    <property type="entry name" value="DUF6491"/>
</dbReference>
<name>A0ABQ2ZX86_9GAMM</name>
<feature type="chain" id="PRO_5047008552" description="Lipoprotein" evidence="2">
    <location>
        <begin position="26"/>
        <end position="151"/>
    </location>
</feature>
<evidence type="ECO:0000313" key="4">
    <source>
        <dbReference type="Proteomes" id="UP000621898"/>
    </source>
</evidence>
<protein>
    <recommendedName>
        <fullName evidence="5">Lipoprotein</fullName>
    </recommendedName>
</protein>
<evidence type="ECO:0000256" key="1">
    <source>
        <dbReference type="SAM" id="MobiDB-lite"/>
    </source>
</evidence>
<dbReference type="PROSITE" id="PS51257">
    <property type="entry name" value="PROKAR_LIPOPROTEIN"/>
    <property type="match status" value="1"/>
</dbReference>
<accession>A0ABQ2ZX86</accession>
<keyword evidence="2" id="KW-0732">Signal</keyword>
<sequence length="151" mass="16653">MSMIRILLATTLATLLAACASAPYAQRTSERQAAYAAAAGAPVRHFRFFSLYSWEPLSDSQLAVYTKPNEAWLLDLGGDCQDLAFVNSIGLTSNLNQVMVGFDRVLTGRRNFPCTISQIRPVDVKSLKAVQQQQRQIKSEPRSTDKEATAQ</sequence>
<dbReference type="Proteomes" id="UP000621898">
    <property type="component" value="Unassembled WGS sequence"/>
</dbReference>
<dbReference type="Pfam" id="PF20101">
    <property type="entry name" value="DUF6491"/>
    <property type="match status" value="1"/>
</dbReference>
<gene>
    <name evidence="3" type="ORF">GCM10008098_22180</name>
</gene>
<feature type="compositionally biased region" description="Basic and acidic residues" evidence="1">
    <location>
        <begin position="137"/>
        <end position="151"/>
    </location>
</feature>
<organism evidence="3 4">
    <name type="scientific">Rhodanobacter panaciterrae</name>
    <dbReference type="NCBI Taxonomy" id="490572"/>
    <lineage>
        <taxon>Bacteria</taxon>
        <taxon>Pseudomonadati</taxon>
        <taxon>Pseudomonadota</taxon>
        <taxon>Gammaproteobacteria</taxon>
        <taxon>Lysobacterales</taxon>
        <taxon>Rhodanobacteraceae</taxon>
        <taxon>Rhodanobacter</taxon>
    </lineage>
</organism>
<keyword evidence="4" id="KW-1185">Reference proteome</keyword>
<proteinExistence type="predicted"/>
<dbReference type="EMBL" id="BMXT01000002">
    <property type="protein sequence ID" value="GGY28574.1"/>
    <property type="molecule type" value="Genomic_DNA"/>
</dbReference>
<dbReference type="RefSeq" id="WP_189441290.1">
    <property type="nucleotide sequence ID" value="NZ_BMXT01000002.1"/>
</dbReference>
<evidence type="ECO:0008006" key="5">
    <source>
        <dbReference type="Google" id="ProtNLM"/>
    </source>
</evidence>
<comment type="caution">
    <text evidence="3">The sequence shown here is derived from an EMBL/GenBank/DDBJ whole genome shotgun (WGS) entry which is preliminary data.</text>
</comment>
<feature type="signal peptide" evidence="2">
    <location>
        <begin position="1"/>
        <end position="25"/>
    </location>
</feature>
<feature type="region of interest" description="Disordered" evidence="1">
    <location>
        <begin position="131"/>
        <end position="151"/>
    </location>
</feature>